<evidence type="ECO:0000313" key="3">
    <source>
        <dbReference type="EMBL" id="RDU36981.1"/>
    </source>
</evidence>
<dbReference type="AlphaFoldDB" id="A0A3D8GRU0"/>
<reference evidence="3 4" key="1">
    <citation type="submission" date="2018-07" db="EMBL/GenBank/DDBJ databases">
        <title>Bacillus sp. YLB-04 draft genome sequence.</title>
        <authorList>
            <person name="Yu L."/>
            <person name="Tang X."/>
        </authorList>
    </citation>
    <scope>NUCLEOTIDE SEQUENCE [LARGE SCALE GENOMIC DNA]</scope>
    <source>
        <strain evidence="3 4">YLB-04</strain>
    </source>
</reference>
<comment type="caution">
    <text evidence="3">The sequence shown here is derived from an EMBL/GenBank/DDBJ whole genome shotgun (WGS) entry which is preliminary data.</text>
</comment>
<feature type="domain" description="YhfM-like" evidence="2">
    <location>
        <begin position="55"/>
        <end position="143"/>
    </location>
</feature>
<dbReference type="Proteomes" id="UP000257144">
    <property type="component" value="Unassembled WGS sequence"/>
</dbReference>
<name>A0A3D8GRU0_9BACI</name>
<evidence type="ECO:0000313" key="4">
    <source>
        <dbReference type="Proteomes" id="UP000257144"/>
    </source>
</evidence>
<proteinExistence type="predicted"/>
<dbReference type="EMBL" id="QNQT01000003">
    <property type="protein sequence ID" value="RDU36981.1"/>
    <property type="molecule type" value="Genomic_DNA"/>
</dbReference>
<accession>A0A3D8GRU0</accession>
<dbReference type="PROSITE" id="PS51257">
    <property type="entry name" value="PROKAR_LIPOPROTEIN"/>
    <property type="match status" value="1"/>
</dbReference>
<dbReference type="InterPro" id="IPR058780">
    <property type="entry name" value="YhfM-like_dom"/>
</dbReference>
<dbReference type="RefSeq" id="WP_115451809.1">
    <property type="nucleotide sequence ID" value="NZ_QNQT01000003.1"/>
</dbReference>
<keyword evidence="1" id="KW-0732">Signal</keyword>
<sequence>MAKLLKSIISIIAVLTLLSCSTNAGSGGNSVQKLHGDEKNTFTIENSMQTTKREISVRMLTGDQKITFTDEYSIKTIERAINGANRIPGIVDVVFPDFRVIAGEEIYDLWLREVSGSIMNLKDTHTVYTLTPASAKELYELLEPIIDKQ</sequence>
<evidence type="ECO:0000256" key="1">
    <source>
        <dbReference type="SAM" id="SignalP"/>
    </source>
</evidence>
<dbReference type="Pfam" id="PF26353">
    <property type="entry name" value="YhfM"/>
    <property type="match status" value="1"/>
</dbReference>
<protein>
    <recommendedName>
        <fullName evidence="2">YhfM-like domain-containing protein</fullName>
    </recommendedName>
</protein>
<feature type="signal peptide" evidence="1">
    <location>
        <begin position="1"/>
        <end position="24"/>
    </location>
</feature>
<evidence type="ECO:0000259" key="2">
    <source>
        <dbReference type="Pfam" id="PF26353"/>
    </source>
</evidence>
<keyword evidence="4" id="KW-1185">Reference proteome</keyword>
<gene>
    <name evidence="3" type="ORF">DRW41_09800</name>
</gene>
<dbReference type="OrthoDB" id="2738838at2"/>
<organism evidence="3 4">
    <name type="scientific">Neobacillus piezotolerans</name>
    <dbReference type="NCBI Taxonomy" id="2259171"/>
    <lineage>
        <taxon>Bacteria</taxon>
        <taxon>Bacillati</taxon>
        <taxon>Bacillota</taxon>
        <taxon>Bacilli</taxon>
        <taxon>Bacillales</taxon>
        <taxon>Bacillaceae</taxon>
        <taxon>Neobacillus</taxon>
    </lineage>
</organism>
<feature type="chain" id="PRO_5038553101" description="YhfM-like domain-containing protein" evidence="1">
    <location>
        <begin position="25"/>
        <end position="149"/>
    </location>
</feature>